<name>A0A812RQA0_9DINO</name>
<dbReference type="EMBL" id="CAJNDS010002362">
    <property type="protein sequence ID" value="CAE7449568.1"/>
    <property type="molecule type" value="Genomic_DNA"/>
</dbReference>
<proteinExistence type="predicted"/>
<reference evidence="1" key="1">
    <citation type="submission" date="2021-02" db="EMBL/GenBank/DDBJ databases">
        <authorList>
            <person name="Dougan E. K."/>
            <person name="Rhodes N."/>
            <person name="Thang M."/>
            <person name="Chan C."/>
        </authorList>
    </citation>
    <scope>NUCLEOTIDE SEQUENCE</scope>
</reference>
<comment type="caution">
    <text evidence="1">The sequence shown here is derived from an EMBL/GenBank/DDBJ whole genome shotgun (WGS) entry which is preliminary data.</text>
</comment>
<keyword evidence="2" id="KW-1185">Reference proteome</keyword>
<dbReference type="AlphaFoldDB" id="A0A812RQA0"/>
<dbReference type="OrthoDB" id="10663109at2759"/>
<accession>A0A812RQA0</accession>
<sequence>MVVTHQHQRRSEVICNGLPLWGGMQLAVDTTLLSPVSGGCARVWWWGCTAGAALRVAERASRPGHASGRRPAAKPCCPQRRKQATYPELQQASAQGLVVLVAEIGWQAQERFDHCLWRKGVAVVRGYGSGVWPRL</sequence>
<evidence type="ECO:0000313" key="1">
    <source>
        <dbReference type="EMBL" id="CAE7449568.1"/>
    </source>
</evidence>
<gene>
    <name evidence="1" type="ORF">SNAT2548_LOCUS24565</name>
</gene>
<evidence type="ECO:0000313" key="2">
    <source>
        <dbReference type="Proteomes" id="UP000604046"/>
    </source>
</evidence>
<dbReference type="Proteomes" id="UP000604046">
    <property type="component" value="Unassembled WGS sequence"/>
</dbReference>
<protein>
    <submittedName>
        <fullName evidence="1">Uncharacterized protein</fullName>
    </submittedName>
</protein>
<organism evidence="1 2">
    <name type="scientific">Symbiodinium natans</name>
    <dbReference type="NCBI Taxonomy" id="878477"/>
    <lineage>
        <taxon>Eukaryota</taxon>
        <taxon>Sar</taxon>
        <taxon>Alveolata</taxon>
        <taxon>Dinophyceae</taxon>
        <taxon>Suessiales</taxon>
        <taxon>Symbiodiniaceae</taxon>
        <taxon>Symbiodinium</taxon>
    </lineage>
</organism>